<sequence length="59" mass="6441">MMSVVYEFASGLTCGMNRGIESLRVWMVKIQEKSRLFFGATQAGFQTLLNAGALDAHSA</sequence>
<gene>
    <name evidence="1" type="ORF">CKA38_06465</name>
</gene>
<organism evidence="1 2">
    <name type="scientific">Ereboglobus luteus</name>
    <dbReference type="NCBI Taxonomy" id="1796921"/>
    <lineage>
        <taxon>Bacteria</taxon>
        <taxon>Pseudomonadati</taxon>
        <taxon>Verrucomicrobiota</taxon>
        <taxon>Opitutia</taxon>
        <taxon>Opitutales</taxon>
        <taxon>Opitutaceae</taxon>
        <taxon>Ereboglobus</taxon>
    </lineage>
</organism>
<dbReference type="EMBL" id="CP023004">
    <property type="protein sequence ID" value="AWI08938.1"/>
    <property type="molecule type" value="Genomic_DNA"/>
</dbReference>
<name>A0A2U8E235_9BACT</name>
<protein>
    <submittedName>
        <fullName evidence="1">Uncharacterized protein</fullName>
    </submittedName>
</protein>
<reference evidence="1 2" key="1">
    <citation type="journal article" date="2018" name="Syst. Appl. Microbiol.">
        <title>Ereboglobus luteus gen. nov. sp. nov. from cockroach guts, and new insights into the oxygen relationship of the genera Opitutus and Didymococcus (Verrucomicrobia: Opitutaceae).</title>
        <authorList>
            <person name="Tegtmeier D."/>
            <person name="Belitz A."/>
            <person name="Radek R."/>
            <person name="Heimerl T."/>
            <person name="Brune A."/>
        </authorList>
    </citation>
    <scope>NUCLEOTIDE SEQUENCE [LARGE SCALE GENOMIC DNA]</scope>
    <source>
        <strain evidence="1 2">Ho45</strain>
    </source>
</reference>
<dbReference type="Proteomes" id="UP000244896">
    <property type="component" value="Chromosome"/>
</dbReference>
<dbReference type="AlphaFoldDB" id="A0A2U8E235"/>
<dbReference type="KEGG" id="elut:CKA38_06465"/>
<keyword evidence="2" id="KW-1185">Reference proteome</keyword>
<evidence type="ECO:0000313" key="2">
    <source>
        <dbReference type="Proteomes" id="UP000244896"/>
    </source>
</evidence>
<evidence type="ECO:0000313" key="1">
    <source>
        <dbReference type="EMBL" id="AWI08938.1"/>
    </source>
</evidence>
<proteinExistence type="predicted"/>
<accession>A0A2U8E235</accession>